<accession>A0A6S7GGW4</accession>
<dbReference type="Proteomes" id="UP001152795">
    <property type="component" value="Unassembled WGS sequence"/>
</dbReference>
<dbReference type="AlphaFoldDB" id="A0A6S7GGW4"/>
<protein>
    <recommendedName>
        <fullName evidence="4">TTF-type domain-containing protein</fullName>
    </recommendedName>
</protein>
<evidence type="ECO:0000256" key="1">
    <source>
        <dbReference type="SAM" id="MobiDB-lite"/>
    </source>
</evidence>
<dbReference type="PANTHER" id="PTHR46880:SF5">
    <property type="entry name" value="DUF4371 DOMAIN-CONTAINING PROTEIN"/>
    <property type="match status" value="1"/>
</dbReference>
<proteinExistence type="predicted"/>
<name>A0A6S7GGW4_PARCT</name>
<keyword evidence="3" id="KW-1185">Reference proteome</keyword>
<feature type="region of interest" description="Disordered" evidence="1">
    <location>
        <begin position="15"/>
        <end position="40"/>
    </location>
</feature>
<feature type="compositionally biased region" description="Polar residues" evidence="1">
    <location>
        <begin position="31"/>
        <end position="40"/>
    </location>
</feature>
<evidence type="ECO:0008006" key="4">
    <source>
        <dbReference type="Google" id="ProtNLM"/>
    </source>
</evidence>
<feature type="region of interest" description="Disordered" evidence="1">
    <location>
        <begin position="91"/>
        <end position="115"/>
    </location>
</feature>
<feature type="compositionally biased region" description="Polar residues" evidence="1">
    <location>
        <begin position="94"/>
        <end position="109"/>
    </location>
</feature>
<dbReference type="EMBL" id="CACRXK020000716">
    <property type="protein sequence ID" value="CAB3984281.1"/>
    <property type="molecule type" value="Genomic_DNA"/>
</dbReference>
<dbReference type="PANTHER" id="PTHR46880">
    <property type="entry name" value="RAS-ASSOCIATING DOMAIN-CONTAINING PROTEIN"/>
    <property type="match status" value="1"/>
</dbReference>
<reference evidence="2" key="1">
    <citation type="submission" date="2020-04" db="EMBL/GenBank/DDBJ databases">
        <authorList>
            <person name="Alioto T."/>
            <person name="Alioto T."/>
            <person name="Gomez Garrido J."/>
        </authorList>
    </citation>
    <scope>NUCLEOTIDE SEQUENCE</scope>
    <source>
        <strain evidence="2">A484AB</strain>
    </source>
</reference>
<dbReference type="OrthoDB" id="5984446at2759"/>
<organism evidence="2 3">
    <name type="scientific">Paramuricea clavata</name>
    <name type="common">Red gorgonian</name>
    <name type="synonym">Violescent sea-whip</name>
    <dbReference type="NCBI Taxonomy" id="317549"/>
    <lineage>
        <taxon>Eukaryota</taxon>
        <taxon>Metazoa</taxon>
        <taxon>Cnidaria</taxon>
        <taxon>Anthozoa</taxon>
        <taxon>Octocorallia</taxon>
        <taxon>Malacalcyonacea</taxon>
        <taxon>Plexauridae</taxon>
        <taxon>Paramuricea</taxon>
    </lineage>
</organism>
<feature type="non-terminal residue" evidence="2">
    <location>
        <position position="1"/>
    </location>
</feature>
<evidence type="ECO:0000313" key="3">
    <source>
        <dbReference type="Proteomes" id="UP001152795"/>
    </source>
</evidence>
<sequence length="398" mass="45338">TWMKPLKISRLAQRPLQDRIGSSGGRPCDFNPTSTGMTSQKAGVSDIHEFANEHNMKLNPKKCSITKVSSHCGVKHKSCDYGDVQVDKDKNETQTETESTYFTAPADSNSNKDKETRRLPVATIDEAGAIKYINESFSHNINKVHSFYLCKNKKCTNLNPDEVKRISTKGDRFQHAWITDNKLTYCEKTGYNWLIYEEGEGMFCFICRKHNAENEKNKCKKFNLQAGIRFKRKAVEKHANSQQHKAAIMCELINRTSPFQAELDRKEQKNDAVYYNAFLAIYWLAKEELPNFKISSFLDVLEQLGLTDMKYFQHCSAGSFREMFLALGYQIKSQVAEKCRKANWFGLLNSQSADANTIWTVLNKQLEDSKLEKSKLASFASDGASVMTGKKNGVISFR</sequence>
<gene>
    <name evidence="2" type="ORF">PACLA_8A014064</name>
</gene>
<evidence type="ECO:0000313" key="2">
    <source>
        <dbReference type="EMBL" id="CAB3984281.1"/>
    </source>
</evidence>
<comment type="caution">
    <text evidence="2">The sequence shown here is derived from an EMBL/GenBank/DDBJ whole genome shotgun (WGS) entry which is preliminary data.</text>
</comment>